<name>A0A673TWM7_SURSU</name>
<dbReference type="PANTHER" id="PTHR15922">
    <property type="entry name" value="NEUROBLASTOMA-AMPLIFIED SEQUENCE"/>
    <property type="match status" value="1"/>
</dbReference>
<reference evidence="9" key="3">
    <citation type="submission" date="2025-09" db="UniProtKB">
        <authorList>
            <consortium name="Ensembl"/>
        </authorList>
    </citation>
    <scope>IDENTIFICATION</scope>
</reference>
<sequence>MAASESAPAVNPGTAEGEEETILYDLLVNTEWPPETEVQSRGTRKHGASLIITKAIRDRLLFLRQYIWYSPVPFLLPDGLVRLVNKQMNWHLVLASNGKLLAAVQDQCVEIRSAKDDFTSIIGKCQVPKDPKPQWRRVAWSYDCTLLAYAESTGTVRVFDLMGSELFVITPASGLAGDLSYAIAGLIFLEYKASAQWSAELLVINYRGELKSYLVSVGTNQSYQESHCFSFSSHYPHGLNTAVYHPGHRLLLVGGCETAEVGISRASSNGLSAWRVLSGSPYYKQVTNGGDRVTAVPKTLGLLRMLSAKLYSRPGQEQDGIFKMSLSPDGTLLAAIHFSGKLSIWAIPSLKQQGEWNQNEQPGYDDLNPDWRLSPEKRKKIKDRESFYPLIDVNWWAAGAVTLARCSGALTVSSVKTLKNLLGKSCEWFEPSPQVTATHDGGFLSLECEIKLAPKRSRLETRAGDEDEGEEDSDSDQETSAKARYFGYIKQGLYLVTEMERFAPPRKRPRTITKNYRLVSLRSTTPEELYQRKIESEEYEEALSLARTYGLDTDLVYQRQWRKSAVNVASIQSYLSKIKKRSWVLHECLERVPENVDAAKELLQYGLKGTDLEALVAVGKGADDGRFTLPGDVDIDSLPYEELSPLDEEPAKNKEKESRRRQELLKLVNFSKLTLEQKELCRCRLKLLTYLDRLATYEEILGVPPASEQRYDAEFFKKFRNQNIVLSARTYARESNVQALEILFTYHGSDLLPHRLAILSNFPETTSPHEYSVLLPEACYNGDSLVLVPWHEHKHRERDWCEEQERRMVVEPSLPDDSEFLYAAQPELLRFRTPRLSVEKAADWYQTRAEEIEHYARQVDCALSLIRLGMERNIPGLLVLCDDLVTLEALVYEAGCDLTLTLKELQQMKDIEKLRLLMSSCSEDKYVRSAYQWMVPFLHRCEKQSPGVANELLKEYLVTLAKGDLQFPLKIFQHSKPDLQQKIIPDQDQLMAVALECIYNCERSDQLSLCYDILECLPQRGYGPKTEVTATLHDMVDQLEQILSVSEILEKHGLEKPISFVKNTQSSSEEARALMVRLTRHTGRKQPPVSESHWRMLLQDMLTMQQNVYTCLDSDACYEIFTESLLCSSRLENIHLAGHMMHCTACSVNPPAGAAQKGKAQYRVSYERSIDLVLAASREYFNSSTNLTDSCMALARCCLQLITDRPSAIQEELDLIQALGCLEEFGVKILPLQVRLCSDRLGLIKECICQSPTCYRQSAKLLGLADLLRVAGEDPEERRGQVLILLVEQALRFHDYKAANVHCQELMASGYSKSWDVCSQLGQSESYPDLATRQELMAFALTHCPPGSIEQLLAASSSLQTEILYRKVNFQIHPEGGESISVSPLISKALPESEVSAPGSTADLFHWGTAATMRVLSSTTTTTKAVLQAVSDGHWWKKSLTYLRPLQGPEFGGACQTGTIANEGLEKQGCHPFYEPVLSDPFVTESAVTCDPYEHVPGESFAEVLLRTGKLAETNTDGEEVFPTTEVLLQLASDALPSDMTLALAYLLALPQVLDANKCFEKQARSALSLQLAAYYYSLQIYARLAPCFRDKCHPLYRADPKELIKMVTRHVTQYGQDAWPEDLASLTRQLHYYNERLLDFTQAQILQGLRKGVDVQRFTADDQYKRETILGLAETLEENVYGIALSLAQRYGVSLWEVLMTHLEFLFTDSGLSTVEIENRAQALHLFETLKTEPEAFHKHMAKYIYPTIGGFDHERLLYYFSLLESCGCVDLEKYAIKPETHIRLLKKFKVVAAGLNYKKLTDENINPLEALEPVLSSQNILSISKLVPKIPAKDGRMLSPSSLYAIWLQKLFWTGDPHLIKQVPESSPEWLRAYDVCVKYFDRLQPGDLLTVVDAITFSPKAVTKLSVEARKEMTRKAIQTVQHFIEKPRKRNSEDDIQEASDSNVTYADAQDHLEKSLAHLETLNHAFLVSLRTSEQEALRKYSHLYDLSRSDEGRVREQAVAMCLDGLPLRTVQQLLQVAVGPLDVSPKDVVQDAVGKIVSALSRGDAELGGPRDPLQVLEGVVAAVRASVDKGEDLVSSEDLLEWLRPFCADDAWPVRPRIQVLQILGQSFNLTEEDGRLLVFFRTEAILKATWPQRQVDVADVENEENRYSLFVELLECSRQEVEFQHLALLLQAWPPMKHDHVPSIAGNPWVRLATAMLTRCATEDRDRLGNEVLKMCRSLYGTAQMLPAEGVKELSSLLLGQSLLLPGLKLLLESRDQSLQAVALEHVTAIGKVNDSNCDQELLSLLLDAGLLAKCISTPFYPRIIEHLLASLQQGRWDAEGLARHLREAGHGAEAGSLLLAVRGTHRALQTFSMALSAGRHWV</sequence>
<dbReference type="Ensembl" id="ENSSSUT00005020126.1">
    <property type="protein sequence ID" value="ENSSSUP00005017668.1"/>
    <property type="gene ID" value="ENSSSUG00005011380.1"/>
</dbReference>
<evidence type="ECO:0000256" key="4">
    <source>
        <dbReference type="ARBA" id="ARBA00022927"/>
    </source>
</evidence>
<dbReference type="InterPro" id="IPR029145">
    <property type="entry name" value="NBAS_N"/>
</dbReference>
<reference evidence="9" key="2">
    <citation type="submission" date="2025-08" db="UniProtKB">
        <authorList>
            <consortium name="Ensembl"/>
        </authorList>
    </citation>
    <scope>IDENTIFICATION</scope>
</reference>
<comment type="subcellular location">
    <subcellularLocation>
        <location evidence="1">Endoplasmic reticulum</location>
    </subcellularLocation>
</comment>
<gene>
    <name evidence="9" type="primary">NBAS</name>
</gene>
<keyword evidence="10" id="KW-1185">Reference proteome</keyword>
<dbReference type="Gene3D" id="2.130.10.10">
    <property type="entry name" value="YVTN repeat-like/Quinoprotein amine dehydrogenase"/>
    <property type="match status" value="1"/>
</dbReference>
<dbReference type="OrthoDB" id="19988at2759"/>
<feature type="region of interest" description="Disordered" evidence="5">
    <location>
        <begin position="459"/>
        <end position="479"/>
    </location>
</feature>
<dbReference type="Pfam" id="PF22913">
    <property type="entry name" value="NBAS_11th"/>
    <property type="match status" value="1"/>
</dbReference>
<dbReference type="GO" id="GO:0070939">
    <property type="term" value="C:Dsl1/NZR complex"/>
    <property type="evidence" value="ECO:0007669"/>
    <property type="project" value="TreeGrafter"/>
</dbReference>
<dbReference type="CTD" id="51594"/>
<proteinExistence type="predicted"/>
<evidence type="ECO:0000256" key="1">
    <source>
        <dbReference type="ARBA" id="ARBA00004240"/>
    </source>
</evidence>
<evidence type="ECO:0000313" key="10">
    <source>
        <dbReference type="Proteomes" id="UP000472268"/>
    </source>
</evidence>
<evidence type="ECO:0000256" key="3">
    <source>
        <dbReference type="ARBA" id="ARBA00022824"/>
    </source>
</evidence>
<keyword evidence="3" id="KW-0256">Endoplasmic reticulum</keyword>
<organism evidence="9 10">
    <name type="scientific">Suricata suricatta</name>
    <name type="common">Meerkat</name>
    <dbReference type="NCBI Taxonomy" id="37032"/>
    <lineage>
        <taxon>Eukaryota</taxon>
        <taxon>Metazoa</taxon>
        <taxon>Chordata</taxon>
        <taxon>Craniata</taxon>
        <taxon>Vertebrata</taxon>
        <taxon>Euteleostomi</taxon>
        <taxon>Mammalia</taxon>
        <taxon>Eutheria</taxon>
        <taxon>Laurasiatheria</taxon>
        <taxon>Carnivora</taxon>
        <taxon>Feliformia</taxon>
        <taxon>Herpestidae</taxon>
        <taxon>Suricata</taxon>
    </lineage>
</organism>
<evidence type="ECO:0000259" key="6">
    <source>
        <dbReference type="Pfam" id="PF08314"/>
    </source>
</evidence>
<dbReference type="RefSeq" id="XP_029794133.1">
    <property type="nucleotide sequence ID" value="XM_029938273.1"/>
</dbReference>
<dbReference type="GO" id="GO:0015031">
    <property type="term" value="P:protein transport"/>
    <property type="evidence" value="ECO:0007669"/>
    <property type="project" value="UniProtKB-KW"/>
</dbReference>
<dbReference type="Pfam" id="PF08314">
    <property type="entry name" value="Sec39"/>
    <property type="match status" value="1"/>
</dbReference>
<feature type="domain" description="NBAS subunit of NRZ tethering complex C-terminal" evidence="8">
    <location>
        <begin position="1995"/>
        <end position="2118"/>
    </location>
</feature>
<dbReference type="OMA" id="KHMLPAE"/>
<dbReference type="InterPro" id="IPR054751">
    <property type="entry name" value="NBAS_C"/>
</dbReference>
<dbReference type="GeneID" id="115290314"/>
<evidence type="ECO:0000256" key="2">
    <source>
        <dbReference type="ARBA" id="ARBA00022448"/>
    </source>
</evidence>
<keyword evidence="4" id="KW-0653">Protein transport</keyword>
<dbReference type="Proteomes" id="UP000472268">
    <property type="component" value="Chromosome 4"/>
</dbReference>
<evidence type="ECO:0000259" key="8">
    <source>
        <dbReference type="Pfam" id="PF22913"/>
    </source>
</evidence>
<feature type="domain" description="Neuroblastoma-amplified sequence N-terminal" evidence="7">
    <location>
        <begin position="90"/>
        <end position="371"/>
    </location>
</feature>
<dbReference type="GO" id="GO:0000149">
    <property type="term" value="F:SNARE binding"/>
    <property type="evidence" value="ECO:0007669"/>
    <property type="project" value="TreeGrafter"/>
</dbReference>
<reference evidence="9 10" key="1">
    <citation type="submission" date="2019-05" db="EMBL/GenBank/DDBJ databases">
        <title>A Chromosome-scale Meerkat (S. suricatta) Genome Assembly.</title>
        <authorList>
            <person name="Dudchenko O."/>
            <person name="Lieberman Aiden E."/>
            <person name="Tung J."/>
            <person name="Barreiro L.B."/>
            <person name="Clutton-Brock T.H."/>
        </authorList>
    </citation>
    <scope>NUCLEOTIDE SEQUENCE [LARGE SCALE GENOMIC DNA]</scope>
</reference>
<dbReference type="InterPro" id="IPR011044">
    <property type="entry name" value="Quino_amine_DH_bsu"/>
</dbReference>
<feature type="compositionally biased region" description="Acidic residues" evidence="5">
    <location>
        <begin position="465"/>
        <end position="477"/>
    </location>
</feature>
<protein>
    <submittedName>
        <fullName evidence="9">NBAS subunit of NRZ tethering complex</fullName>
    </submittedName>
</protein>
<evidence type="ECO:0000313" key="9">
    <source>
        <dbReference type="Ensembl" id="ENSSSUP00005017668.1"/>
    </source>
</evidence>
<dbReference type="Pfam" id="PF15492">
    <property type="entry name" value="Nbas_N"/>
    <property type="match status" value="1"/>
</dbReference>
<dbReference type="GO" id="GO:0006890">
    <property type="term" value="P:retrograde vesicle-mediated transport, Golgi to endoplasmic reticulum"/>
    <property type="evidence" value="ECO:0007669"/>
    <property type="project" value="InterPro"/>
</dbReference>
<accession>A0A673TWM7</accession>
<keyword evidence="2" id="KW-0813">Transport</keyword>
<dbReference type="InterPro" id="IPR015943">
    <property type="entry name" value="WD40/YVTN_repeat-like_dom_sf"/>
</dbReference>
<feature type="domain" description="Sec39" evidence="6">
    <location>
        <begin position="725"/>
        <end position="1365"/>
    </location>
</feature>
<dbReference type="SUPFAM" id="SSF50969">
    <property type="entry name" value="YVTN repeat-like/Quinoprotein amine dehydrogenase"/>
    <property type="match status" value="1"/>
</dbReference>
<dbReference type="InterPro" id="IPR013244">
    <property type="entry name" value="Sec39_domain"/>
</dbReference>
<dbReference type="PANTHER" id="PTHR15922:SF2">
    <property type="entry name" value="NBAS SUBUNIT OF NRZ TETHERING COMPLEX"/>
    <property type="match status" value="1"/>
</dbReference>
<evidence type="ECO:0000256" key="5">
    <source>
        <dbReference type="SAM" id="MobiDB-lite"/>
    </source>
</evidence>
<evidence type="ECO:0000259" key="7">
    <source>
        <dbReference type="Pfam" id="PF15492"/>
    </source>
</evidence>